<evidence type="ECO:0000256" key="4">
    <source>
        <dbReference type="ARBA" id="ARBA00022692"/>
    </source>
</evidence>
<keyword evidence="9" id="KW-0496">Mitochondrion</keyword>
<comment type="caution">
    <text evidence="11">The sequence shown here is derived from an EMBL/GenBank/DDBJ whole genome shotgun (WGS) entry which is preliminary data.</text>
</comment>
<sequence length="173" mass="18857">MTTVTKFNIWPTTLETPGHKFSPYVILNETGSGFAIGAIGGGIWHGIKGARNAPRGLRLQGAIHGIKSRSPAVAGYRQKVDIWNGVFSGAGAGGCLAARGNFALAARNPTNLNAYIYQVSSNASMSYLKGPWLRPIDLNHHQPFYQSHKPLYPEVFVQVYDIICEALFLKQRG</sequence>
<name>A0A8H3AE93_9AGAM</name>
<evidence type="ECO:0000256" key="6">
    <source>
        <dbReference type="ARBA" id="ARBA00022927"/>
    </source>
</evidence>
<keyword evidence="8" id="KW-0811">Translocation</keyword>
<comment type="subcellular location">
    <subcellularLocation>
        <location evidence="1">Mitochondrion inner membrane</location>
        <topology evidence="1">Multi-pass membrane protein</topology>
    </subcellularLocation>
</comment>
<evidence type="ECO:0000256" key="3">
    <source>
        <dbReference type="ARBA" id="ARBA00022448"/>
    </source>
</evidence>
<dbReference type="EMBL" id="CAJMWZ010000357">
    <property type="protein sequence ID" value="CAE6417208.1"/>
    <property type="molecule type" value="Genomic_DNA"/>
</dbReference>
<keyword evidence="6" id="KW-0653">Protein transport</keyword>
<dbReference type="GO" id="GO:0008320">
    <property type="term" value="F:protein transmembrane transporter activity"/>
    <property type="evidence" value="ECO:0007669"/>
    <property type="project" value="TreeGrafter"/>
</dbReference>
<keyword evidence="5" id="KW-0999">Mitochondrion inner membrane</keyword>
<dbReference type="GO" id="GO:0030150">
    <property type="term" value="P:protein import into mitochondrial matrix"/>
    <property type="evidence" value="ECO:0007669"/>
    <property type="project" value="TreeGrafter"/>
</dbReference>
<keyword evidence="7" id="KW-1133">Transmembrane helix</keyword>
<evidence type="ECO:0000313" key="11">
    <source>
        <dbReference type="EMBL" id="CAE6417208.1"/>
    </source>
</evidence>
<dbReference type="OrthoDB" id="1470350at2759"/>
<accession>A0A8H3AE93</accession>
<dbReference type="PANTHER" id="PTHR10485:SF0">
    <property type="entry name" value="AT05822P-RELATED"/>
    <property type="match status" value="1"/>
</dbReference>
<protein>
    <submittedName>
        <fullName evidence="11">Uncharacterized protein</fullName>
    </submittedName>
</protein>
<gene>
    <name evidence="11" type="ORF">RDB_LOCUS6592</name>
</gene>
<evidence type="ECO:0000256" key="5">
    <source>
        <dbReference type="ARBA" id="ARBA00022792"/>
    </source>
</evidence>
<evidence type="ECO:0000256" key="8">
    <source>
        <dbReference type="ARBA" id="ARBA00023010"/>
    </source>
</evidence>
<evidence type="ECO:0000256" key="9">
    <source>
        <dbReference type="ARBA" id="ARBA00023128"/>
    </source>
</evidence>
<dbReference type="PANTHER" id="PTHR10485">
    <property type="entry name" value="MITOCHONDRIAL IMPORT INNER MEMBRANE TRANSLOCASE SUBUNIT TIM-17"/>
    <property type="match status" value="1"/>
</dbReference>
<keyword evidence="3" id="KW-0813">Transport</keyword>
<dbReference type="AlphaFoldDB" id="A0A8H3AE93"/>
<proteinExistence type="inferred from homology"/>
<organism evidence="11 12">
    <name type="scientific">Rhizoctonia solani</name>
    <dbReference type="NCBI Taxonomy" id="456999"/>
    <lineage>
        <taxon>Eukaryota</taxon>
        <taxon>Fungi</taxon>
        <taxon>Dikarya</taxon>
        <taxon>Basidiomycota</taxon>
        <taxon>Agaricomycotina</taxon>
        <taxon>Agaricomycetes</taxon>
        <taxon>Cantharellales</taxon>
        <taxon>Ceratobasidiaceae</taxon>
        <taxon>Rhizoctonia</taxon>
    </lineage>
</organism>
<evidence type="ECO:0000313" key="12">
    <source>
        <dbReference type="Proteomes" id="UP000663850"/>
    </source>
</evidence>
<comment type="similarity">
    <text evidence="2">Belongs to the Tim17/Tim22/Tim23 family.</text>
</comment>
<dbReference type="Proteomes" id="UP000663850">
    <property type="component" value="Unassembled WGS sequence"/>
</dbReference>
<evidence type="ECO:0000256" key="7">
    <source>
        <dbReference type="ARBA" id="ARBA00022989"/>
    </source>
</evidence>
<keyword evidence="4" id="KW-0812">Transmembrane</keyword>
<dbReference type="GO" id="GO:0005744">
    <property type="term" value="C:TIM23 mitochondrial import inner membrane translocase complex"/>
    <property type="evidence" value="ECO:0007669"/>
    <property type="project" value="TreeGrafter"/>
</dbReference>
<evidence type="ECO:0000256" key="10">
    <source>
        <dbReference type="ARBA" id="ARBA00023136"/>
    </source>
</evidence>
<keyword evidence="10" id="KW-0472">Membrane</keyword>
<evidence type="ECO:0000256" key="1">
    <source>
        <dbReference type="ARBA" id="ARBA00004448"/>
    </source>
</evidence>
<evidence type="ECO:0000256" key="2">
    <source>
        <dbReference type="ARBA" id="ARBA00008444"/>
    </source>
</evidence>
<reference evidence="11" key="1">
    <citation type="submission" date="2021-01" db="EMBL/GenBank/DDBJ databases">
        <authorList>
            <person name="Kaushik A."/>
        </authorList>
    </citation>
    <scope>NUCLEOTIDE SEQUENCE</scope>
    <source>
        <strain evidence="11">Type strain: AG8-Rh-89/</strain>
    </source>
</reference>